<dbReference type="NCBIfam" id="NF046112">
    <property type="entry name" value="MSMEG_6209_Nter"/>
    <property type="match status" value="1"/>
</dbReference>
<sequence>MDPHIPGDPPAAAAAPDPQPDPDRKPEAEPEPAPNDPNDPNDLPAPNDDKERANLAAVGRRLHQRFDATAGTAAVDRALDEAFHRFDGSRIRAFVPILAERIAIDSLRAASAVPSVDPHGHVPPDGLPDGA</sequence>
<dbReference type="EMBL" id="BAAALD010000063">
    <property type="protein sequence ID" value="GAA1104833.1"/>
    <property type="molecule type" value="Genomic_DNA"/>
</dbReference>
<feature type="region of interest" description="Disordered" evidence="1">
    <location>
        <begin position="1"/>
        <end position="52"/>
    </location>
</feature>
<organism evidence="2 3">
    <name type="scientific">Kitasatospora arboriphila</name>
    <dbReference type="NCBI Taxonomy" id="258052"/>
    <lineage>
        <taxon>Bacteria</taxon>
        <taxon>Bacillati</taxon>
        <taxon>Actinomycetota</taxon>
        <taxon>Actinomycetes</taxon>
        <taxon>Kitasatosporales</taxon>
        <taxon>Streptomycetaceae</taxon>
        <taxon>Kitasatospora</taxon>
    </lineage>
</organism>
<name>A0ABN1TWU0_9ACTN</name>
<dbReference type="Gene3D" id="1.10.8.1060">
    <property type="entry name" value="Corynebacterium glutamicum thioredoxin-dependent arsenate reductase, N-terminal domain"/>
    <property type="match status" value="1"/>
</dbReference>
<evidence type="ECO:0000313" key="2">
    <source>
        <dbReference type="EMBL" id="GAA1104833.1"/>
    </source>
</evidence>
<comment type="caution">
    <text evidence="2">The sequence shown here is derived from an EMBL/GenBank/DDBJ whole genome shotgun (WGS) entry which is preliminary data.</text>
</comment>
<protein>
    <submittedName>
        <fullName evidence="2">Uncharacterized protein</fullName>
    </submittedName>
</protein>
<keyword evidence="3" id="KW-1185">Reference proteome</keyword>
<feature type="region of interest" description="Disordered" evidence="1">
    <location>
        <begin position="110"/>
        <end position="131"/>
    </location>
</feature>
<gene>
    <name evidence="2" type="ORF">GCM10009663_53790</name>
</gene>
<proteinExistence type="predicted"/>
<evidence type="ECO:0000313" key="3">
    <source>
        <dbReference type="Proteomes" id="UP001499987"/>
    </source>
</evidence>
<dbReference type="Proteomes" id="UP001499987">
    <property type="component" value="Unassembled WGS sequence"/>
</dbReference>
<dbReference type="RefSeq" id="WP_344626303.1">
    <property type="nucleotide sequence ID" value="NZ_BAAALD010000063.1"/>
</dbReference>
<evidence type="ECO:0000256" key="1">
    <source>
        <dbReference type="SAM" id="MobiDB-lite"/>
    </source>
</evidence>
<reference evidence="2 3" key="1">
    <citation type="journal article" date="2019" name="Int. J. Syst. Evol. Microbiol.">
        <title>The Global Catalogue of Microorganisms (GCM) 10K type strain sequencing project: providing services to taxonomists for standard genome sequencing and annotation.</title>
        <authorList>
            <consortium name="The Broad Institute Genomics Platform"/>
            <consortium name="The Broad Institute Genome Sequencing Center for Infectious Disease"/>
            <person name="Wu L."/>
            <person name="Ma J."/>
        </authorList>
    </citation>
    <scope>NUCLEOTIDE SEQUENCE [LARGE SCALE GENOMIC DNA]</scope>
    <source>
        <strain evidence="2 3">JCM 13002</strain>
    </source>
</reference>
<accession>A0ABN1TWU0</accession>